<keyword evidence="2" id="KW-0472">Membrane</keyword>
<dbReference type="PATRIC" id="fig|1961.12.peg.6227"/>
<organism evidence="3 4">
    <name type="scientific">Streptomyces virginiae</name>
    <name type="common">Streptomyces cinnamonensis</name>
    <dbReference type="NCBI Taxonomy" id="1961"/>
    <lineage>
        <taxon>Bacteria</taxon>
        <taxon>Bacillati</taxon>
        <taxon>Actinomycetota</taxon>
        <taxon>Actinomycetes</taxon>
        <taxon>Kitasatosporales</taxon>
        <taxon>Streptomycetaceae</taxon>
        <taxon>Streptomyces</taxon>
    </lineage>
</organism>
<evidence type="ECO:0000313" key="3">
    <source>
        <dbReference type="EMBL" id="KOG46220.1"/>
    </source>
</evidence>
<accession>A0A0L8M765</accession>
<dbReference type="RefSeq" id="WP_248843478.1">
    <property type="nucleotide sequence ID" value="NZ_LGUV01000353.1"/>
</dbReference>
<feature type="compositionally biased region" description="Low complexity" evidence="1">
    <location>
        <begin position="568"/>
        <end position="577"/>
    </location>
</feature>
<reference evidence="4" key="1">
    <citation type="submission" date="2015-07" db="EMBL/GenBank/DDBJ databases">
        <authorList>
            <consortium name="Consortium for Microbial Forensics and Genomics (microFORGE)"/>
            <person name="Knight B.M."/>
            <person name="Roberts D.P."/>
            <person name="Lin D."/>
            <person name="Hari K."/>
            <person name="Fletcher J."/>
            <person name="Melcher U."/>
            <person name="Blagden T."/>
            <person name="Winegar R.A."/>
        </authorList>
    </citation>
    <scope>NUCLEOTIDE SEQUENCE [LARGE SCALE GENOMIC DNA]</scope>
    <source>
        <strain evidence="4">NRRL B-1447</strain>
    </source>
</reference>
<feature type="transmembrane region" description="Helical" evidence="2">
    <location>
        <begin position="174"/>
        <end position="207"/>
    </location>
</feature>
<comment type="caution">
    <text evidence="3">The sequence shown here is derived from an EMBL/GenBank/DDBJ whole genome shotgun (WGS) entry which is preliminary data.</text>
</comment>
<feature type="transmembrane region" description="Helical" evidence="2">
    <location>
        <begin position="78"/>
        <end position="103"/>
    </location>
</feature>
<dbReference type="AlphaFoldDB" id="A0A0L8M765"/>
<feature type="region of interest" description="Disordered" evidence="1">
    <location>
        <begin position="552"/>
        <end position="577"/>
    </location>
</feature>
<protein>
    <submittedName>
        <fullName evidence="3">Uncharacterized protein</fullName>
    </submittedName>
</protein>
<gene>
    <name evidence="3" type="ORF">ADK75_27965</name>
</gene>
<proteinExistence type="predicted"/>
<dbReference type="EMBL" id="LGUV01000353">
    <property type="protein sequence ID" value="KOG46220.1"/>
    <property type="molecule type" value="Genomic_DNA"/>
</dbReference>
<evidence type="ECO:0000256" key="1">
    <source>
        <dbReference type="SAM" id="MobiDB-lite"/>
    </source>
</evidence>
<keyword evidence="2" id="KW-0812">Transmembrane</keyword>
<evidence type="ECO:0000256" key="2">
    <source>
        <dbReference type="SAM" id="Phobius"/>
    </source>
</evidence>
<keyword evidence="2" id="KW-1133">Transmembrane helix</keyword>
<feature type="transmembrane region" description="Helical" evidence="2">
    <location>
        <begin position="124"/>
        <end position="146"/>
    </location>
</feature>
<evidence type="ECO:0000313" key="4">
    <source>
        <dbReference type="Proteomes" id="UP000037084"/>
    </source>
</evidence>
<name>A0A0L8M765_STRVG</name>
<sequence>MTGTADDRTPVHPSLSEAGRLLCAGSYLDAAYRDRVIQELHVHEERFVAPSYGFDAARVLAHALQARRAEAAWASAVLAVWGLGLVLAQALVIFLLIPAAFLSGAGRLERRRLKRERGGRLLELLLRACGSVLLIGVVLGVLVGAVEGRTSVGGTDESLLVFESFLREFEGEPFALGFVLALPALGYALAVSYAWTALIVFALLALVVGLQRGHFARVISTSLSRDRYADPSADPASGSRFALARDRILRTQHSRLVIYSVEDPFCGAGTAYRPWHLSVELRPRTDGVEPEPLDNARIVARIRPRLEALRVPSPHGSPEAEQAVLDRLRELVVDECVFLPASGLPAAFRPDLSDSAFEAHRAGAVEEGGERRRHFLRVRVGGWDENLVVTVFVRVHTQGGMLMLEVAPHVLLPIRQEFQEADDVARRHLRNNPFAKAVWALRNAPRSLGKALTTLSGGSRGPWQIATEGHGGALPAGPAVSVRELAAREDASLFQLMDLDRYLKTIQDRIVAGVTLALHEAGWHTEEFAQRAVTVAEGGVFIQSVSHSAFSVGGSGHSNRTSHHTSHHTSGGSSSDA</sequence>
<dbReference type="Proteomes" id="UP000037084">
    <property type="component" value="Unassembled WGS sequence"/>
</dbReference>